<dbReference type="OrthoDB" id="9007359at2"/>
<feature type="region of interest" description="Disordered" evidence="1">
    <location>
        <begin position="83"/>
        <end position="107"/>
    </location>
</feature>
<dbReference type="AlphaFoldDB" id="A0A5E4Y459"/>
<proteinExistence type="predicted"/>
<name>A0A5E4Y459_9BURK</name>
<keyword evidence="2" id="KW-1133">Transmembrane helix</keyword>
<accession>A0A5E4Y459</accession>
<organism evidence="3 4">
    <name type="scientific">Pandoraea anhela</name>
    <dbReference type="NCBI Taxonomy" id="2508295"/>
    <lineage>
        <taxon>Bacteria</taxon>
        <taxon>Pseudomonadati</taxon>
        <taxon>Pseudomonadota</taxon>
        <taxon>Betaproteobacteria</taxon>
        <taxon>Burkholderiales</taxon>
        <taxon>Burkholderiaceae</taxon>
        <taxon>Pandoraea</taxon>
    </lineage>
</organism>
<feature type="transmembrane region" description="Helical" evidence="2">
    <location>
        <begin position="46"/>
        <end position="69"/>
    </location>
</feature>
<feature type="transmembrane region" description="Helical" evidence="2">
    <location>
        <begin position="12"/>
        <end position="34"/>
    </location>
</feature>
<evidence type="ECO:0000313" key="3">
    <source>
        <dbReference type="EMBL" id="VVE43416.1"/>
    </source>
</evidence>
<gene>
    <name evidence="3" type="ORF">PAN31108_04279</name>
</gene>
<dbReference type="EMBL" id="CABPSB010000019">
    <property type="protein sequence ID" value="VVE43416.1"/>
    <property type="molecule type" value="Genomic_DNA"/>
</dbReference>
<keyword evidence="4" id="KW-1185">Reference proteome</keyword>
<evidence type="ECO:0000256" key="2">
    <source>
        <dbReference type="SAM" id="Phobius"/>
    </source>
</evidence>
<sequence length="135" mass="14660">MKSTTIRMLRAYLLVASLGAVCIDACVVIAMLVFDVPERIFTSGDFRIAMAGSLLLLVLAARSVASAAYEAALASRHATLHATPDASDTNDANDTRGSRDSRRRGKVAVRDDCPNRLLVLLHIRIHRQQLTMVAV</sequence>
<dbReference type="RefSeq" id="WP_150670770.1">
    <property type="nucleotide sequence ID" value="NZ_CABPSB010000019.1"/>
</dbReference>
<evidence type="ECO:0000313" key="4">
    <source>
        <dbReference type="Proteomes" id="UP000406256"/>
    </source>
</evidence>
<keyword evidence="2" id="KW-0472">Membrane</keyword>
<evidence type="ECO:0000256" key="1">
    <source>
        <dbReference type="SAM" id="MobiDB-lite"/>
    </source>
</evidence>
<keyword evidence="2" id="KW-0812">Transmembrane</keyword>
<reference evidence="3 4" key="1">
    <citation type="submission" date="2019-08" db="EMBL/GenBank/DDBJ databases">
        <authorList>
            <person name="Peeters C."/>
        </authorList>
    </citation>
    <scope>NUCLEOTIDE SEQUENCE [LARGE SCALE GENOMIC DNA]</scope>
    <source>
        <strain evidence="3 4">LMG 31108</strain>
    </source>
</reference>
<protein>
    <submittedName>
        <fullName evidence="3">Uncharacterized protein</fullName>
    </submittedName>
</protein>
<dbReference type="Proteomes" id="UP000406256">
    <property type="component" value="Unassembled WGS sequence"/>
</dbReference>